<dbReference type="PANTHER" id="PTHR30097:SF4">
    <property type="entry name" value="SLR6042 PROTEIN"/>
    <property type="match status" value="1"/>
</dbReference>
<proteinExistence type="inferred from homology"/>
<dbReference type="Gene3D" id="2.40.420.20">
    <property type="match status" value="1"/>
</dbReference>
<gene>
    <name evidence="6" type="ORF">LZZ85_02805</name>
</gene>
<comment type="similarity">
    <text evidence="1">Belongs to the membrane fusion protein (MFP) (TC 8.A.1) family.</text>
</comment>
<dbReference type="NCBIfam" id="TIGR01730">
    <property type="entry name" value="RND_mfp"/>
    <property type="match status" value="1"/>
</dbReference>
<evidence type="ECO:0000256" key="3">
    <source>
        <dbReference type="SAM" id="Coils"/>
    </source>
</evidence>
<dbReference type="EMBL" id="JAKLTR010000002">
    <property type="protein sequence ID" value="MCG2613186.1"/>
    <property type="molecule type" value="Genomic_DNA"/>
</dbReference>
<evidence type="ECO:0000259" key="4">
    <source>
        <dbReference type="Pfam" id="PF25954"/>
    </source>
</evidence>
<dbReference type="PANTHER" id="PTHR30097">
    <property type="entry name" value="CATION EFFLUX SYSTEM PROTEIN CUSB"/>
    <property type="match status" value="1"/>
</dbReference>
<feature type="coiled-coil region" evidence="3">
    <location>
        <begin position="111"/>
        <end position="162"/>
    </location>
</feature>
<evidence type="ECO:0000256" key="2">
    <source>
        <dbReference type="ARBA" id="ARBA00022448"/>
    </source>
</evidence>
<organism evidence="6 7">
    <name type="scientific">Terrimonas ginsenosidimutans</name>
    <dbReference type="NCBI Taxonomy" id="2908004"/>
    <lineage>
        <taxon>Bacteria</taxon>
        <taxon>Pseudomonadati</taxon>
        <taxon>Bacteroidota</taxon>
        <taxon>Chitinophagia</taxon>
        <taxon>Chitinophagales</taxon>
        <taxon>Chitinophagaceae</taxon>
        <taxon>Terrimonas</taxon>
    </lineage>
</organism>
<accession>A0ABS9KLI7</accession>
<dbReference type="InterPro" id="IPR051909">
    <property type="entry name" value="MFP_Cation_Efflux"/>
</dbReference>
<sequence length="360" mass="40042">MKSIISPAFLLLIMVATSCKQEAAKEVSKGFALTDTMMNRIGIDSASVRPVMNELRFSGKITPQDNKMANIFPIVSGYVTRLNVSLGDHVKKGEVLAVIRSTDVADFEKQRRDAETDVLVAKKNLKAAQELNESRLNTDRDVVAAQKELETSQAELDRVNEVFSIYHVNKGSYYNVIAPISGFITDKKINPDMQLPPNLGESIFTIAQIDEVFVTANVYETDIARLQLNMPAEVELLSYPGKKFTGKIDKILNVLDPETKTLKIRIKLPNPGYALKPEMAATVYIRYEDNQTMTSVPAEAVVFDKSRNYLMVFHRKDSIETRVIEPLKTTAGITYITAGVSSGEKVIVKNALLVYDALND</sequence>
<keyword evidence="7" id="KW-1185">Reference proteome</keyword>
<dbReference type="Pfam" id="PF25973">
    <property type="entry name" value="BSH_CzcB"/>
    <property type="match status" value="1"/>
</dbReference>
<dbReference type="InterPro" id="IPR058647">
    <property type="entry name" value="BSH_CzcB-like"/>
</dbReference>
<dbReference type="Gene3D" id="2.40.50.100">
    <property type="match status" value="1"/>
</dbReference>
<protein>
    <submittedName>
        <fullName evidence="6">Efflux RND transporter periplasmic adaptor subunit</fullName>
    </submittedName>
</protein>
<evidence type="ECO:0000256" key="1">
    <source>
        <dbReference type="ARBA" id="ARBA00009477"/>
    </source>
</evidence>
<dbReference type="InterPro" id="IPR058792">
    <property type="entry name" value="Beta-barrel_RND_2"/>
</dbReference>
<dbReference type="SUPFAM" id="SSF111369">
    <property type="entry name" value="HlyD-like secretion proteins"/>
    <property type="match status" value="1"/>
</dbReference>
<reference evidence="6" key="1">
    <citation type="submission" date="2022-01" db="EMBL/GenBank/DDBJ databases">
        <authorList>
            <person name="Jo J.-H."/>
            <person name="Im W.-T."/>
        </authorList>
    </citation>
    <scope>NUCLEOTIDE SEQUENCE</scope>
    <source>
        <strain evidence="6">NA20</strain>
    </source>
</reference>
<dbReference type="PROSITE" id="PS51257">
    <property type="entry name" value="PROKAR_LIPOPROTEIN"/>
    <property type="match status" value="1"/>
</dbReference>
<feature type="domain" description="CusB-like beta-barrel" evidence="4">
    <location>
        <begin position="212"/>
        <end position="285"/>
    </location>
</feature>
<keyword evidence="2" id="KW-0813">Transport</keyword>
<dbReference type="Proteomes" id="UP001165367">
    <property type="component" value="Unassembled WGS sequence"/>
</dbReference>
<dbReference type="RefSeq" id="WP_237868415.1">
    <property type="nucleotide sequence ID" value="NZ_JAKLTR010000002.1"/>
</dbReference>
<comment type="caution">
    <text evidence="6">The sequence shown here is derived from an EMBL/GenBank/DDBJ whole genome shotgun (WGS) entry which is preliminary data.</text>
</comment>
<keyword evidence="3" id="KW-0175">Coiled coil</keyword>
<dbReference type="InterPro" id="IPR006143">
    <property type="entry name" value="RND_pump_MFP"/>
</dbReference>
<dbReference type="Pfam" id="PF25954">
    <property type="entry name" value="Beta-barrel_RND_2"/>
    <property type="match status" value="1"/>
</dbReference>
<dbReference type="Gene3D" id="2.40.30.170">
    <property type="match status" value="1"/>
</dbReference>
<evidence type="ECO:0000259" key="5">
    <source>
        <dbReference type="Pfam" id="PF25973"/>
    </source>
</evidence>
<feature type="domain" description="CzcB-like barrel-sandwich hybrid" evidence="5">
    <location>
        <begin position="68"/>
        <end position="195"/>
    </location>
</feature>
<evidence type="ECO:0000313" key="7">
    <source>
        <dbReference type="Proteomes" id="UP001165367"/>
    </source>
</evidence>
<evidence type="ECO:0000313" key="6">
    <source>
        <dbReference type="EMBL" id="MCG2613186.1"/>
    </source>
</evidence>
<name>A0ABS9KLI7_9BACT</name>